<comment type="caution">
    <text evidence="1">The sequence shown here is derived from an EMBL/GenBank/DDBJ whole genome shotgun (WGS) entry which is preliminary data.</text>
</comment>
<evidence type="ECO:0000313" key="2">
    <source>
        <dbReference type="Proteomes" id="UP001186974"/>
    </source>
</evidence>
<name>A0ACC3CXF0_9PEZI</name>
<reference evidence="1" key="1">
    <citation type="submission" date="2024-09" db="EMBL/GenBank/DDBJ databases">
        <title>Black Yeasts Isolated from many extreme environments.</title>
        <authorList>
            <person name="Coleine C."/>
            <person name="Stajich J.E."/>
            <person name="Selbmann L."/>
        </authorList>
    </citation>
    <scope>NUCLEOTIDE SEQUENCE</scope>
    <source>
        <strain evidence="1">CCFEE 5737</strain>
    </source>
</reference>
<sequence length="507" mass="55666">MASQLQRCGQLWVNSLRMEAIKRILDQPRAFFDEDTNSITRLAECLDHHAEEMQNLVGRFVGYIGIAIIMMATAIVWSFIECWKLTLIGLACAPAMYILTYAFDAVATQMDAKSHIASEDATMIFSETFVNIKTVRSLTLETYFKEKYMKSTANVFKIGLKRAIYSGILFGLSESAMSWVTATLFVFGARLLANGEFDVAHITAVFTQLIFAFTSVQGILAFVPHMSSARDAGSRLLRLVDLPQDSHEHLGSTRVPSIGDIKLHDLNFYYPSRPTQPILRNVSLDFPIGACIAIVGSSGSGKSTIASLLLNLYTTNGKTTLNQLPEITLRGRDIKHIHTPTLRNLITIVSQTPTLFPATVAENITYGLKRTSPLNNRANIRAAAQAAGVDEFIMSLPQGYDTLIGEGGMGLSGGQAQRVSIARALIRRPNVLILDEATSALDVESAGIVRDSIKELIRQDRTQSGLFASSHARSRLTTSTRGSRDGDDRPQGMTVIIITHSRDMMAI</sequence>
<dbReference type="EMBL" id="JAWDJW010010046">
    <property type="protein sequence ID" value="KAK3051506.1"/>
    <property type="molecule type" value="Genomic_DNA"/>
</dbReference>
<proteinExistence type="predicted"/>
<keyword evidence="2" id="KW-1185">Reference proteome</keyword>
<protein>
    <submittedName>
        <fullName evidence="1">Uncharacterized protein</fullName>
    </submittedName>
</protein>
<gene>
    <name evidence="1" type="ORF">LTS18_012415</name>
</gene>
<feature type="non-terminal residue" evidence="1">
    <location>
        <position position="507"/>
    </location>
</feature>
<dbReference type="Proteomes" id="UP001186974">
    <property type="component" value="Unassembled WGS sequence"/>
</dbReference>
<organism evidence="1 2">
    <name type="scientific">Coniosporium uncinatum</name>
    <dbReference type="NCBI Taxonomy" id="93489"/>
    <lineage>
        <taxon>Eukaryota</taxon>
        <taxon>Fungi</taxon>
        <taxon>Dikarya</taxon>
        <taxon>Ascomycota</taxon>
        <taxon>Pezizomycotina</taxon>
        <taxon>Dothideomycetes</taxon>
        <taxon>Dothideomycetes incertae sedis</taxon>
        <taxon>Coniosporium</taxon>
    </lineage>
</organism>
<accession>A0ACC3CXF0</accession>
<evidence type="ECO:0000313" key="1">
    <source>
        <dbReference type="EMBL" id="KAK3051506.1"/>
    </source>
</evidence>